<name>A0A098G8R8_9GAMM</name>
<accession>A0A098G8R8</accession>
<dbReference type="STRING" id="1212491.LFA_2492"/>
<dbReference type="KEGG" id="lfa:LFA_2492"/>
<dbReference type="Gene3D" id="3.40.710.10">
    <property type="entry name" value="DD-peptidase/beta-lactamase superfamily"/>
    <property type="match status" value="1"/>
</dbReference>
<dbReference type="OrthoDB" id="119951at2"/>
<dbReference type="EMBL" id="LN614827">
    <property type="protein sequence ID" value="CEG57865.1"/>
    <property type="molecule type" value="Genomic_DNA"/>
</dbReference>
<sequence>MINSSFLPLKDRIQATGHHPDGKIDTNQHFYGIHPAASLHTTAKDYCKFLTACATDSFIREKMFAPAVPEFSQKDTKAIDAKVPVTVLKQINWGLGIGLQHNKDGSFTAFHWGDNQTCRNFTAVNLSTNQSITCLTNSANGPAIFQKIAEPIVGDLSATCQWLYSREGFKFDVDVKSNPAANYRAAVTEIKLSDPDTTEQISEKVTKYNPLKTIPNPDNQ</sequence>
<proteinExistence type="predicted"/>
<dbReference type="RefSeq" id="WP_045096283.1">
    <property type="nucleotide sequence ID" value="NZ_LN614827.1"/>
</dbReference>
<dbReference type="AlphaFoldDB" id="A0A098G8R8"/>
<keyword evidence="2" id="KW-1185">Reference proteome</keyword>
<evidence type="ECO:0000313" key="1">
    <source>
        <dbReference type="EMBL" id="CEG57865.1"/>
    </source>
</evidence>
<reference evidence="2" key="1">
    <citation type="submission" date="2014-09" db="EMBL/GenBank/DDBJ databases">
        <authorList>
            <person name="Gomez-Valero L."/>
        </authorList>
    </citation>
    <scope>NUCLEOTIDE SEQUENCE [LARGE SCALE GENOMIC DNA]</scope>
    <source>
        <strain evidence="2">ATCC700992</strain>
    </source>
</reference>
<protein>
    <recommendedName>
        <fullName evidence="3">Beta-lactamase-related domain-containing protein</fullName>
    </recommendedName>
</protein>
<dbReference type="HOGENOM" id="CLU_1254636_0_0_6"/>
<evidence type="ECO:0008006" key="3">
    <source>
        <dbReference type="Google" id="ProtNLM"/>
    </source>
</evidence>
<evidence type="ECO:0000313" key="2">
    <source>
        <dbReference type="Proteomes" id="UP000032430"/>
    </source>
</evidence>
<dbReference type="SUPFAM" id="SSF56601">
    <property type="entry name" value="beta-lactamase/transpeptidase-like"/>
    <property type="match status" value="1"/>
</dbReference>
<gene>
    <name evidence="1" type="ORF">LFA_2492</name>
</gene>
<dbReference type="InterPro" id="IPR012338">
    <property type="entry name" value="Beta-lactam/transpept-like"/>
</dbReference>
<dbReference type="Proteomes" id="UP000032430">
    <property type="component" value="Chromosome I"/>
</dbReference>
<organism evidence="1 2">
    <name type="scientific">Legionella fallonii LLAP-10</name>
    <dbReference type="NCBI Taxonomy" id="1212491"/>
    <lineage>
        <taxon>Bacteria</taxon>
        <taxon>Pseudomonadati</taxon>
        <taxon>Pseudomonadota</taxon>
        <taxon>Gammaproteobacteria</taxon>
        <taxon>Legionellales</taxon>
        <taxon>Legionellaceae</taxon>
        <taxon>Legionella</taxon>
    </lineage>
</organism>